<name>A0ABR4F4X8_9PEZI</name>
<comment type="caution">
    <text evidence="1">The sequence shown here is derived from an EMBL/GenBank/DDBJ whole genome shotgun (WGS) entry which is preliminary data.</text>
</comment>
<dbReference type="Proteomes" id="UP001600888">
    <property type="component" value="Unassembled WGS sequence"/>
</dbReference>
<accession>A0ABR4F4X8</accession>
<proteinExistence type="predicted"/>
<reference evidence="1 2" key="1">
    <citation type="submission" date="2024-03" db="EMBL/GenBank/DDBJ databases">
        <title>A high-quality draft genome sequence of Diaporthe vaccinii, a causative agent of upright dieback and viscid rot disease in cranberry plants.</title>
        <authorList>
            <person name="Sarrasin M."/>
            <person name="Lang B.F."/>
            <person name="Burger G."/>
        </authorList>
    </citation>
    <scope>NUCLEOTIDE SEQUENCE [LARGE SCALE GENOMIC DNA]</scope>
    <source>
        <strain evidence="1 2">IS7</strain>
    </source>
</reference>
<dbReference type="EMBL" id="JBAWTH010000011">
    <property type="protein sequence ID" value="KAL2289733.1"/>
    <property type="molecule type" value="Genomic_DNA"/>
</dbReference>
<sequence length="151" mass="16999">MWPQQPLLNDSSLEGQGGTISAFIRAKTEFIKNQPPFLYNITFTGANKIQYCFNAGANTCNADANQREADLVPSTFNQYMSKRGELFTSARRMKVGEKLYHARMDPVTEAAALKNPDENARNAFYANPDNYELVEDKVERPITREEAATLP</sequence>
<gene>
    <name evidence="1" type="ORF">FJTKL_01060</name>
</gene>
<keyword evidence="2" id="KW-1185">Reference proteome</keyword>
<organism evidence="1 2">
    <name type="scientific">Diaporthe vaccinii</name>
    <dbReference type="NCBI Taxonomy" id="105482"/>
    <lineage>
        <taxon>Eukaryota</taxon>
        <taxon>Fungi</taxon>
        <taxon>Dikarya</taxon>
        <taxon>Ascomycota</taxon>
        <taxon>Pezizomycotina</taxon>
        <taxon>Sordariomycetes</taxon>
        <taxon>Sordariomycetidae</taxon>
        <taxon>Diaporthales</taxon>
        <taxon>Diaporthaceae</taxon>
        <taxon>Diaporthe</taxon>
        <taxon>Diaporthe eres species complex</taxon>
    </lineage>
</organism>
<protein>
    <submittedName>
        <fullName evidence="1">Uncharacterized protein</fullName>
    </submittedName>
</protein>
<evidence type="ECO:0000313" key="2">
    <source>
        <dbReference type="Proteomes" id="UP001600888"/>
    </source>
</evidence>
<evidence type="ECO:0000313" key="1">
    <source>
        <dbReference type="EMBL" id="KAL2289733.1"/>
    </source>
</evidence>